<protein>
    <recommendedName>
        <fullName evidence="2">Autophagy-related protein 14</fullName>
    </recommendedName>
</protein>
<dbReference type="InterPro" id="IPR018791">
    <property type="entry name" value="UV_resistance/autophagy_Atg14"/>
</dbReference>
<gene>
    <name evidence="5" type="ORF">CU098_006477</name>
</gene>
<evidence type="ECO:0000313" key="6">
    <source>
        <dbReference type="Proteomes" id="UP000253551"/>
    </source>
</evidence>
<keyword evidence="3" id="KW-0175">Coiled coil</keyword>
<dbReference type="GO" id="GO:0032991">
    <property type="term" value="C:protein-containing complex"/>
    <property type="evidence" value="ECO:0007669"/>
    <property type="project" value="UniProtKB-ARBA"/>
</dbReference>
<dbReference type="Proteomes" id="UP000253551">
    <property type="component" value="Unassembled WGS sequence"/>
</dbReference>
<dbReference type="AlphaFoldDB" id="A0A367JAC4"/>
<dbReference type="EMBL" id="PJQM01003837">
    <property type="protein sequence ID" value="RCH86902.1"/>
    <property type="molecule type" value="Genomic_DNA"/>
</dbReference>
<dbReference type="Pfam" id="PF10186">
    <property type="entry name" value="ATG14"/>
    <property type="match status" value="1"/>
</dbReference>
<dbReference type="OrthoDB" id="16772at2759"/>
<evidence type="ECO:0000256" key="3">
    <source>
        <dbReference type="ARBA" id="ARBA00023054"/>
    </source>
</evidence>
<evidence type="ECO:0000256" key="1">
    <source>
        <dbReference type="ARBA" id="ARBA00009574"/>
    </source>
</evidence>
<organism evidence="5 6">
    <name type="scientific">Rhizopus stolonifer</name>
    <name type="common">Rhizopus nigricans</name>
    <dbReference type="NCBI Taxonomy" id="4846"/>
    <lineage>
        <taxon>Eukaryota</taxon>
        <taxon>Fungi</taxon>
        <taxon>Fungi incertae sedis</taxon>
        <taxon>Mucoromycota</taxon>
        <taxon>Mucoromycotina</taxon>
        <taxon>Mucoromycetes</taxon>
        <taxon>Mucorales</taxon>
        <taxon>Mucorineae</taxon>
        <taxon>Rhizopodaceae</taxon>
        <taxon>Rhizopus</taxon>
    </lineage>
</organism>
<accession>A0A367JAC4</accession>
<evidence type="ECO:0000256" key="4">
    <source>
        <dbReference type="SAM" id="MobiDB-lite"/>
    </source>
</evidence>
<keyword evidence="6" id="KW-1185">Reference proteome</keyword>
<comment type="caution">
    <text evidence="5">The sequence shown here is derived from an EMBL/GenBank/DDBJ whole genome shotgun (WGS) entry which is preliminary data.</text>
</comment>
<evidence type="ECO:0000313" key="5">
    <source>
        <dbReference type="EMBL" id="RCH86902.1"/>
    </source>
</evidence>
<comment type="similarity">
    <text evidence="1">Belongs to the ATG14 family.</text>
</comment>
<proteinExistence type="inferred from homology"/>
<name>A0A367JAC4_RHIST</name>
<sequence>MLRLIVHYLGIKLPFKIFQKGIYPYIRLETPNPKLWRNNNKMPLFLDKEDKNLKRFTIGVAMLNYNIAYLCYTQGIEIPLSEVANTLQSLMACCYAPKLGIKSHALVYKGIRDLEFPIEFDQVWKMTALRYKTQPDRLEAIYDENQCPSDHLLLYPDSEEETEDEKKSDKVEPSSIEQSEHWNLVDVMPSFHRGANNGNEGESVFQQAATSFMPGVRKKISSVKIVY</sequence>
<reference evidence="5 6" key="1">
    <citation type="journal article" date="2018" name="G3 (Bethesda)">
        <title>Phylogenetic and Phylogenomic Definition of Rhizopus Species.</title>
        <authorList>
            <person name="Gryganskyi A.P."/>
            <person name="Golan J."/>
            <person name="Dolatabadi S."/>
            <person name="Mondo S."/>
            <person name="Robb S."/>
            <person name="Idnurm A."/>
            <person name="Muszewska A."/>
            <person name="Steczkiewicz K."/>
            <person name="Masonjones S."/>
            <person name="Liao H.L."/>
            <person name="Gajdeczka M.T."/>
            <person name="Anike F."/>
            <person name="Vuek A."/>
            <person name="Anishchenko I.M."/>
            <person name="Voigt K."/>
            <person name="de Hoog G.S."/>
            <person name="Smith M.E."/>
            <person name="Heitman J."/>
            <person name="Vilgalys R."/>
            <person name="Stajich J.E."/>
        </authorList>
    </citation>
    <scope>NUCLEOTIDE SEQUENCE [LARGE SCALE GENOMIC DNA]</scope>
    <source>
        <strain evidence="5 6">LSU 92-RS-03</strain>
    </source>
</reference>
<evidence type="ECO:0000256" key="2">
    <source>
        <dbReference type="ARBA" id="ARBA00013807"/>
    </source>
</evidence>
<dbReference type="GO" id="GO:0005737">
    <property type="term" value="C:cytoplasm"/>
    <property type="evidence" value="ECO:0007669"/>
    <property type="project" value="UniProtKB-ARBA"/>
</dbReference>
<feature type="region of interest" description="Disordered" evidence="4">
    <location>
        <begin position="157"/>
        <end position="177"/>
    </location>
</feature>